<dbReference type="InterPro" id="IPR037401">
    <property type="entry name" value="SnoaL-like"/>
</dbReference>
<accession>A0A3N0EDF0</accession>
<name>A0A3N0EDF0_9ACTN</name>
<evidence type="ECO:0000313" key="3">
    <source>
        <dbReference type="Proteomes" id="UP000269198"/>
    </source>
</evidence>
<dbReference type="AlphaFoldDB" id="A0A3N0EDF0"/>
<dbReference type="CDD" id="cd00531">
    <property type="entry name" value="NTF2_like"/>
    <property type="match status" value="1"/>
</dbReference>
<gene>
    <name evidence="2" type="ORF">EFW17_07660</name>
</gene>
<dbReference type="InterPro" id="IPR032710">
    <property type="entry name" value="NTF2-like_dom_sf"/>
</dbReference>
<organism evidence="2 3">
    <name type="scientific">Halostreptopolyspora alba</name>
    <dbReference type="NCBI Taxonomy" id="2487137"/>
    <lineage>
        <taxon>Bacteria</taxon>
        <taxon>Bacillati</taxon>
        <taxon>Actinomycetota</taxon>
        <taxon>Actinomycetes</taxon>
        <taxon>Streptosporangiales</taxon>
        <taxon>Nocardiopsidaceae</taxon>
        <taxon>Halostreptopolyspora</taxon>
    </lineage>
</organism>
<dbReference type="Proteomes" id="UP000269198">
    <property type="component" value="Unassembled WGS sequence"/>
</dbReference>
<dbReference type="OrthoDB" id="981191at2"/>
<dbReference type="Pfam" id="PF13577">
    <property type="entry name" value="SnoaL_4"/>
    <property type="match status" value="1"/>
</dbReference>
<sequence>MLAIPTFFHSVGPTNIGVTIKGATVSVAAPTADRVEITELFARLANLLDECRHEDAPTVYHDDIVVRSPRGGELRGLDEVSAHLKRSRVEGEHTQHVHGDVLVHVDGDHAEATANQLVYFYRDGEPPHRTSGLRVACAVARTPEGWRFSEMRITIAWMHEK</sequence>
<proteinExistence type="predicted"/>
<comment type="caution">
    <text evidence="2">The sequence shown here is derived from an EMBL/GenBank/DDBJ whole genome shotgun (WGS) entry which is preliminary data.</text>
</comment>
<dbReference type="EMBL" id="RJMB01000005">
    <property type="protein sequence ID" value="RNL85892.1"/>
    <property type="molecule type" value="Genomic_DNA"/>
</dbReference>
<feature type="domain" description="SnoaL-like" evidence="1">
    <location>
        <begin position="32"/>
        <end position="152"/>
    </location>
</feature>
<keyword evidence="3" id="KW-1185">Reference proteome</keyword>
<evidence type="ECO:0000259" key="1">
    <source>
        <dbReference type="Pfam" id="PF13577"/>
    </source>
</evidence>
<evidence type="ECO:0000313" key="2">
    <source>
        <dbReference type="EMBL" id="RNL85892.1"/>
    </source>
</evidence>
<dbReference type="SUPFAM" id="SSF54427">
    <property type="entry name" value="NTF2-like"/>
    <property type="match status" value="1"/>
</dbReference>
<protein>
    <submittedName>
        <fullName evidence="2">Nuclear transport factor 2 family protein</fullName>
    </submittedName>
</protein>
<dbReference type="Gene3D" id="3.10.450.50">
    <property type="match status" value="1"/>
</dbReference>
<reference evidence="2 3" key="1">
    <citation type="submission" date="2018-11" db="EMBL/GenBank/DDBJ databases">
        <title>The genome draft of YIM 96095.</title>
        <authorList>
            <person name="Tang S.-K."/>
            <person name="Chunyu W.-X."/>
            <person name="Feng Y.-Z."/>
        </authorList>
    </citation>
    <scope>NUCLEOTIDE SEQUENCE [LARGE SCALE GENOMIC DNA]</scope>
    <source>
        <strain evidence="2 3">YIM 96095</strain>
    </source>
</reference>